<organism evidence="1 2">
    <name type="scientific">Moniliophthora roreri (strain MCA 2997)</name>
    <name type="common">Cocoa frosty pod rot fungus</name>
    <name type="synonym">Crinipellis roreri</name>
    <dbReference type="NCBI Taxonomy" id="1381753"/>
    <lineage>
        <taxon>Eukaryota</taxon>
        <taxon>Fungi</taxon>
        <taxon>Dikarya</taxon>
        <taxon>Basidiomycota</taxon>
        <taxon>Agaricomycotina</taxon>
        <taxon>Agaricomycetes</taxon>
        <taxon>Agaricomycetidae</taxon>
        <taxon>Agaricales</taxon>
        <taxon>Marasmiineae</taxon>
        <taxon>Marasmiaceae</taxon>
        <taxon>Moniliophthora</taxon>
    </lineage>
</organism>
<name>V2XCQ7_MONRO</name>
<dbReference type="HOGENOM" id="CLU_2121690_0_0_1"/>
<dbReference type="AlphaFoldDB" id="V2XCQ7"/>
<dbReference type="Proteomes" id="UP000017559">
    <property type="component" value="Unassembled WGS sequence"/>
</dbReference>
<accession>V2XCQ7</accession>
<evidence type="ECO:0000313" key="1">
    <source>
        <dbReference type="EMBL" id="ESK91502.1"/>
    </source>
</evidence>
<reference evidence="1 2" key="1">
    <citation type="journal article" date="2014" name="BMC Genomics">
        <title>Genome and secretome analysis of the hemibiotrophic fungal pathogen, Moniliophthora roreri, which causes frosty pod rot disease of cacao: mechanisms of the biotrophic and necrotrophic phases.</title>
        <authorList>
            <person name="Meinhardt L.W."/>
            <person name="Costa G.G.L."/>
            <person name="Thomazella D.P.T."/>
            <person name="Teixeira P.J.P.L."/>
            <person name="Carazzolle M.F."/>
            <person name="Schuster S.C."/>
            <person name="Carlson J.E."/>
            <person name="Guiltinan M.J."/>
            <person name="Mieczkowski P."/>
            <person name="Farmer A."/>
            <person name="Ramaraj T."/>
            <person name="Crozier J."/>
            <person name="Davis R.E."/>
            <person name="Shao J."/>
            <person name="Melnick R.L."/>
            <person name="Pereira G.A.G."/>
            <person name="Bailey B.A."/>
        </authorList>
    </citation>
    <scope>NUCLEOTIDE SEQUENCE [LARGE SCALE GENOMIC DNA]</scope>
    <source>
        <strain evidence="1 2">MCA 2997</strain>
    </source>
</reference>
<keyword evidence="2" id="KW-1185">Reference proteome</keyword>
<comment type="caution">
    <text evidence="1">The sequence shown here is derived from an EMBL/GenBank/DDBJ whole genome shotgun (WGS) entry which is preliminary data.</text>
</comment>
<evidence type="ECO:0000313" key="2">
    <source>
        <dbReference type="Proteomes" id="UP000017559"/>
    </source>
</evidence>
<protein>
    <submittedName>
        <fullName evidence="1">Uncharacterized protein</fullName>
    </submittedName>
</protein>
<dbReference type="EMBL" id="AWSO01000343">
    <property type="protein sequence ID" value="ESK91502.1"/>
    <property type="molecule type" value="Genomic_DNA"/>
</dbReference>
<dbReference type="KEGG" id="mrr:Moror_2634"/>
<gene>
    <name evidence="1" type="ORF">Moror_2634</name>
</gene>
<sequence length="114" mass="12873">MLLCRPRISRRIHHSGYPWNSSLFFGFCLASNPPVRAGIKRLDGEPNRSIRSLCSKLKTSAMPSILSCIEGSVVEPKDEEAGRIRCGFDDSRRFVFLIPWIITECMAVTPARFT</sequence>
<proteinExistence type="predicted"/>